<keyword evidence="3" id="KW-1003">Cell membrane</keyword>
<dbReference type="KEGG" id="uam:UABAM_06091"/>
<feature type="domain" description="ABC transmembrane type-1" evidence="11">
    <location>
        <begin position="1"/>
        <end position="289"/>
    </location>
</feature>
<dbReference type="Pfam" id="PF00664">
    <property type="entry name" value="ABC_membrane"/>
    <property type="match status" value="1"/>
</dbReference>
<dbReference type="EMBL" id="AP019860">
    <property type="protein sequence ID" value="BBM87679.1"/>
    <property type="molecule type" value="Genomic_DNA"/>
</dbReference>
<evidence type="ECO:0000259" key="11">
    <source>
        <dbReference type="PROSITE" id="PS50929"/>
    </source>
</evidence>
<feature type="transmembrane region" description="Helical" evidence="9">
    <location>
        <begin position="41"/>
        <end position="60"/>
    </location>
</feature>
<feature type="domain" description="ABC transporter" evidence="10">
    <location>
        <begin position="320"/>
        <end position="554"/>
    </location>
</feature>
<dbReference type="InterPro" id="IPR003439">
    <property type="entry name" value="ABC_transporter-like_ATP-bd"/>
</dbReference>
<reference evidence="12 13" key="1">
    <citation type="submission" date="2019-08" db="EMBL/GenBank/DDBJ databases">
        <title>Complete genome sequence of Candidatus Uab amorphum.</title>
        <authorList>
            <person name="Shiratori T."/>
            <person name="Suzuki S."/>
            <person name="Kakizawa Y."/>
            <person name="Ishida K."/>
        </authorList>
    </citation>
    <scope>NUCLEOTIDE SEQUENCE [LARGE SCALE GENOMIC DNA]</scope>
    <source>
        <strain evidence="12 13">SRT547</strain>
    </source>
</reference>
<protein>
    <submittedName>
        <fullName evidence="12">ABC transporter permease</fullName>
    </submittedName>
</protein>
<keyword evidence="2" id="KW-0813">Transport</keyword>
<dbReference type="PROSITE" id="PS50893">
    <property type="entry name" value="ABC_TRANSPORTER_2"/>
    <property type="match status" value="1"/>
</dbReference>
<keyword evidence="5" id="KW-0547">Nucleotide-binding</keyword>
<dbReference type="Proteomes" id="UP000326354">
    <property type="component" value="Chromosome"/>
</dbReference>
<keyword evidence="6" id="KW-0067">ATP-binding</keyword>
<dbReference type="InterPro" id="IPR011527">
    <property type="entry name" value="ABC1_TM_dom"/>
</dbReference>
<dbReference type="CDD" id="cd18542">
    <property type="entry name" value="ABC_6TM_YknU_like"/>
    <property type="match status" value="1"/>
</dbReference>
<dbReference type="SUPFAM" id="SSF90123">
    <property type="entry name" value="ABC transporter transmembrane region"/>
    <property type="match status" value="1"/>
</dbReference>
<feature type="transmembrane region" description="Helical" evidence="9">
    <location>
        <begin position="148"/>
        <end position="165"/>
    </location>
</feature>
<evidence type="ECO:0000256" key="7">
    <source>
        <dbReference type="ARBA" id="ARBA00022989"/>
    </source>
</evidence>
<dbReference type="PANTHER" id="PTHR43394">
    <property type="entry name" value="ATP-DEPENDENT PERMEASE MDL1, MITOCHONDRIAL"/>
    <property type="match status" value="1"/>
</dbReference>
<evidence type="ECO:0000313" key="12">
    <source>
        <dbReference type="EMBL" id="BBM87679.1"/>
    </source>
</evidence>
<dbReference type="SUPFAM" id="SSF52540">
    <property type="entry name" value="P-loop containing nucleoside triphosphate hydrolases"/>
    <property type="match status" value="1"/>
</dbReference>
<dbReference type="PROSITE" id="PS50929">
    <property type="entry name" value="ABC_TM1F"/>
    <property type="match status" value="1"/>
</dbReference>
<dbReference type="Gene3D" id="1.20.1560.10">
    <property type="entry name" value="ABC transporter type 1, transmembrane domain"/>
    <property type="match status" value="1"/>
</dbReference>
<dbReference type="GO" id="GO:0016887">
    <property type="term" value="F:ATP hydrolysis activity"/>
    <property type="evidence" value="ECO:0007669"/>
    <property type="project" value="InterPro"/>
</dbReference>
<dbReference type="Gene3D" id="3.40.50.300">
    <property type="entry name" value="P-loop containing nucleotide triphosphate hydrolases"/>
    <property type="match status" value="1"/>
</dbReference>
<feature type="transmembrane region" description="Helical" evidence="9">
    <location>
        <begin position="254"/>
        <end position="275"/>
    </location>
</feature>
<dbReference type="GO" id="GO:0005524">
    <property type="term" value="F:ATP binding"/>
    <property type="evidence" value="ECO:0007669"/>
    <property type="project" value="UniProtKB-KW"/>
</dbReference>
<dbReference type="FunFam" id="3.40.50.300:FF:000221">
    <property type="entry name" value="Multidrug ABC transporter ATP-binding protein"/>
    <property type="match status" value="1"/>
</dbReference>
<dbReference type="PANTHER" id="PTHR43394:SF1">
    <property type="entry name" value="ATP-BINDING CASSETTE SUB-FAMILY B MEMBER 10, MITOCHONDRIAL"/>
    <property type="match status" value="1"/>
</dbReference>
<feature type="transmembrane region" description="Helical" evidence="9">
    <location>
        <begin position="223"/>
        <end position="248"/>
    </location>
</feature>
<name>A0A5S9IT87_UABAM</name>
<evidence type="ECO:0000256" key="9">
    <source>
        <dbReference type="SAM" id="Phobius"/>
    </source>
</evidence>
<evidence type="ECO:0000256" key="3">
    <source>
        <dbReference type="ARBA" id="ARBA00022475"/>
    </source>
</evidence>
<evidence type="ECO:0000256" key="8">
    <source>
        <dbReference type="ARBA" id="ARBA00023136"/>
    </source>
</evidence>
<accession>A0A5S9IT87</accession>
<comment type="subcellular location">
    <subcellularLocation>
        <location evidence="1">Cell membrane</location>
        <topology evidence="1">Multi-pass membrane protein</topology>
    </subcellularLocation>
</comment>
<gene>
    <name evidence="12" type="ORF">UABAM_06091</name>
</gene>
<keyword evidence="4 9" id="KW-0812">Transmembrane</keyword>
<evidence type="ECO:0000259" key="10">
    <source>
        <dbReference type="PROSITE" id="PS50893"/>
    </source>
</evidence>
<keyword evidence="8 9" id="KW-0472">Membrane</keyword>
<evidence type="ECO:0000256" key="5">
    <source>
        <dbReference type="ARBA" id="ARBA00022741"/>
    </source>
</evidence>
<evidence type="ECO:0000256" key="6">
    <source>
        <dbReference type="ARBA" id="ARBA00022840"/>
    </source>
</evidence>
<evidence type="ECO:0000256" key="4">
    <source>
        <dbReference type="ARBA" id="ARBA00022692"/>
    </source>
</evidence>
<organism evidence="12 13">
    <name type="scientific">Uabimicrobium amorphum</name>
    <dbReference type="NCBI Taxonomy" id="2596890"/>
    <lineage>
        <taxon>Bacteria</taxon>
        <taxon>Pseudomonadati</taxon>
        <taxon>Planctomycetota</taxon>
        <taxon>Candidatus Uabimicrobiia</taxon>
        <taxon>Candidatus Uabimicrobiales</taxon>
        <taxon>Candidatus Uabimicrobiaceae</taxon>
        <taxon>Candidatus Uabimicrobium</taxon>
    </lineage>
</organism>
<dbReference type="Pfam" id="PF00005">
    <property type="entry name" value="ABC_tran"/>
    <property type="match status" value="1"/>
</dbReference>
<keyword evidence="7 9" id="KW-1133">Transmembrane helix</keyword>
<dbReference type="InterPro" id="IPR036640">
    <property type="entry name" value="ABC1_TM_sf"/>
</dbReference>
<dbReference type="AlphaFoldDB" id="A0A5S9IT87"/>
<dbReference type="InterPro" id="IPR039421">
    <property type="entry name" value="Type_1_exporter"/>
</dbReference>
<dbReference type="GO" id="GO:0015421">
    <property type="term" value="F:ABC-type oligopeptide transporter activity"/>
    <property type="evidence" value="ECO:0007669"/>
    <property type="project" value="TreeGrafter"/>
</dbReference>
<dbReference type="GO" id="GO:0005886">
    <property type="term" value="C:plasma membrane"/>
    <property type="evidence" value="ECO:0007669"/>
    <property type="project" value="UniProtKB-SubCell"/>
</dbReference>
<evidence type="ECO:0000256" key="2">
    <source>
        <dbReference type="ARBA" id="ARBA00022448"/>
    </source>
</evidence>
<proteinExistence type="predicted"/>
<evidence type="ECO:0000256" key="1">
    <source>
        <dbReference type="ARBA" id="ARBA00004651"/>
    </source>
</evidence>
<dbReference type="InterPro" id="IPR027417">
    <property type="entry name" value="P-loop_NTPase"/>
</dbReference>
<sequence length="572" mass="64505">MTVVATAFAYATPLLIGFVIDHVIAQKPTDWSQLQQFFLHYGLWLVAISLVCFAIAEGIFSYTRSHLAQRAAEGIVRDIREKLYDHMQHLRCTFHNANETGDLVQRSTSDVETIRRFLAMHVPEIARSCIMVIAVIPIMLSLSGAMTIIATITIPIVFLFTLVFFRKMQKAFKIADEAEASMTTTIQENLTASRVVRAFARKNYEIEKFSQKNATYRDHHYRVICLIAWYWSISDFICLIQIAAVLFFGSLWTVAGHISLGVFVTFVTYETMLLWPVRHMGRILADFGKTTVAAQRIAHVLNETQEQGEYSNIEIPEGDVCFENVSFGYEEGRPALQNISFRVNKGKTVALLGATGAGKSTVVKLLMRLYDCNNGRITIGGVDIKTVQRKALREQIGIVLQNPFLYSKTIYENLLWGNLHASEDNVYKAAETAAIHNTIQNFADGYQTQLGERGVTLSGGQKQRTAIARTLLRETPILIFDDSFSAVDTDTESSILQSLRNKMKATTTLIIAHRLSTVINADWIVFLERGKIVQQGTHKQLMNEPGAYQRIWKMQHNDEVDIIPREHAPPCV</sequence>
<dbReference type="InterPro" id="IPR003593">
    <property type="entry name" value="AAA+_ATPase"/>
</dbReference>
<evidence type="ECO:0000313" key="13">
    <source>
        <dbReference type="Proteomes" id="UP000326354"/>
    </source>
</evidence>
<dbReference type="SMART" id="SM00382">
    <property type="entry name" value="AAA"/>
    <property type="match status" value="1"/>
</dbReference>
<feature type="transmembrane region" description="Helical" evidence="9">
    <location>
        <begin position="125"/>
        <end position="142"/>
    </location>
</feature>
<keyword evidence="13" id="KW-1185">Reference proteome</keyword>